<evidence type="ECO:0000256" key="1">
    <source>
        <dbReference type="SAM" id="MobiDB-lite"/>
    </source>
</evidence>
<evidence type="ECO:0000313" key="3">
    <source>
        <dbReference type="Proteomes" id="UP000037178"/>
    </source>
</evidence>
<feature type="region of interest" description="Disordered" evidence="1">
    <location>
        <begin position="21"/>
        <end position="51"/>
    </location>
</feature>
<organism evidence="2 3">
    <name type="scientific">Candidatus Rhodobacter oscarellae</name>
    <dbReference type="NCBI Taxonomy" id="1675527"/>
    <lineage>
        <taxon>Bacteria</taxon>
        <taxon>Pseudomonadati</taxon>
        <taxon>Pseudomonadota</taxon>
        <taxon>Alphaproteobacteria</taxon>
        <taxon>Rhodobacterales</taxon>
        <taxon>Rhodobacter group</taxon>
        <taxon>Rhodobacter</taxon>
    </lineage>
</organism>
<dbReference type="PATRIC" id="fig|1675527.3.peg.3693"/>
<protein>
    <submittedName>
        <fullName evidence="2">Uncharacterized protein</fullName>
    </submittedName>
</protein>
<proteinExistence type="predicted"/>
<reference evidence="2 3" key="1">
    <citation type="submission" date="2015-06" db="EMBL/GenBank/DDBJ databases">
        <title>Draft genome sequence of an Alphaproteobacteria species associated to the Mediterranean sponge Oscarella lobularis.</title>
        <authorList>
            <person name="Jourda C."/>
            <person name="Santini S."/>
            <person name="Claverie J.-M."/>
        </authorList>
    </citation>
    <scope>NUCLEOTIDE SEQUENCE [LARGE SCALE GENOMIC DNA]</scope>
    <source>
        <strain evidence="2">IGS</strain>
    </source>
</reference>
<dbReference type="STRING" id="1675527.AIOL_003532"/>
<dbReference type="AlphaFoldDB" id="A0A0J9E710"/>
<dbReference type="Proteomes" id="UP000037178">
    <property type="component" value="Unassembled WGS sequence"/>
</dbReference>
<accession>A0A0J9E710</accession>
<evidence type="ECO:0000313" key="2">
    <source>
        <dbReference type="EMBL" id="KMW58555.1"/>
    </source>
</evidence>
<sequence>MIGPGLEWSFDCKRFASATLADTRRSGTPAAQPPELASGSGHSAIRSNRWR</sequence>
<gene>
    <name evidence="2" type="ORF">AIOL_003532</name>
</gene>
<comment type="caution">
    <text evidence="2">The sequence shown here is derived from an EMBL/GenBank/DDBJ whole genome shotgun (WGS) entry which is preliminary data.</text>
</comment>
<keyword evidence="3" id="KW-1185">Reference proteome</keyword>
<dbReference type="EMBL" id="LFTY01000002">
    <property type="protein sequence ID" value="KMW58555.1"/>
    <property type="molecule type" value="Genomic_DNA"/>
</dbReference>
<name>A0A0J9E710_9RHOB</name>